<evidence type="ECO:0000256" key="4">
    <source>
        <dbReference type="ARBA" id="ARBA00022989"/>
    </source>
</evidence>
<dbReference type="PANTHER" id="PTHR39087">
    <property type="entry name" value="UPF0104 MEMBRANE PROTEIN MJ1595"/>
    <property type="match status" value="1"/>
</dbReference>
<keyword evidence="5 6" id="KW-0472">Membrane</keyword>
<proteinExistence type="predicted"/>
<feature type="transmembrane region" description="Helical" evidence="6">
    <location>
        <begin position="256"/>
        <end position="277"/>
    </location>
</feature>
<feature type="transmembrane region" description="Helical" evidence="6">
    <location>
        <begin position="78"/>
        <end position="96"/>
    </location>
</feature>
<dbReference type="Pfam" id="PF03706">
    <property type="entry name" value="LPG_synthase_TM"/>
    <property type="match status" value="1"/>
</dbReference>
<name>A0A3B0UWH1_9ZZZZ</name>
<dbReference type="GO" id="GO:0005886">
    <property type="term" value="C:plasma membrane"/>
    <property type="evidence" value="ECO:0007669"/>
    <property type="project" value="UniProtKB-SubCell"/>
</dbReference>
<evidence type="ECO:0000256" key="6">
    <source>
        <dbReference type="SAM" id="Phobius"/>
    </source>
</evidence>
<feature type="transmembrane region" description="Helical" evidence="6">
    <location>
        <begin position="47"/>
        <end position="66"/>
    </location>
</feature>
<keyword evidence="2" id="KW-1003">Cell membrane</keyword>
<accession>A0A3B0UWH1</accession>
<sequence length="332" mass="38217">MLKKKFLKAIRFLIFFAIGVVIFWLIYKDQDLGRITNILKHKVNYSWVWFSLFLGLLSHISRSIRWNLMIEPLGHKPWIFNTFLAVMVGYLMNLALPRMGEISRCGVLSRYEKISFTKLVGTVVAERIIDVLMLLLLTLLVIITQFGEVLRFLYKNPEIENKIVSLVQSPILYGAIIMVIILFYVYRKNLKRSIFFKKIEGTVNNFKEGLNSIKKIKRKWAFILHSVFIWLMYYLMLYVVFFAFDFTKALSPLAGLTTFVLASFGMVAPVQGGIGAWHFMVKEALSLYGVANENGVIFALLDHTAMTAMLIFLGLGSLLILPFINRKKNGML</sequence>
<evidence type="ECO:0000313" key="7">
    <source>
        <dbReference type="EMBL" id="VAW24364.1"/>
    </source>
</evidence>
<evidence type="ECO:0000256" key="2">
    <source>
        <dbReference type="ARBA" id="ARBA00022475"/>
    </source>
</evidence>
<organism evidence="7">
    <name type="scientific">hydrothermal vent metagenome</name>
    <dbReference type="NCBI Taxonomy" id="652676"/>
    <lineage>
        <taxon>unclassified sequences</taxon>
        <taxon>metagenomes</taxon>
        <taxon>ecological metagenomes</taxon>
    </lineage>
</organism>
<dbReference type="InterPro" id="IPR022791">
    <property type="entry name" value="L-PG_synthase/AglD"/>
</dbReference>
<feature type="transmembrane region" description="Helical" evidence="6">
    <location>
        <begin position="284"/>
        <end position="301"/>
    </location>
</feature>
<dbReference type="NCBIfam" id="TIGR00374">
    <property type="entry name" value="flippase-like domain"/>
    <property type="match status" value="1"/>
</dbReference>
<gene>
    <name evidence="7" type="ORF">MNBD_BACTEROID01-2811</name>
</gene>
<feature type="transmembrane region" description="Helical" evidence="6">
    <location>
        <begin position="116"/>
        <end position="143"/>
    </location>
</feature>
<evidence type="ECO:0000256" key="5">
    <source>
        <dbReference type="ARBA" id="ARBA00023136"/>
    </source>
</evidence>
<reference evidence="7" key="1">
    <citation type="submission" date="2018-06" db="EMBL/GenBank/DDBJ databases">
        <authorList>
            <person name="Zhirakovskaya E."/>
        </authorList>
    </citation>
    <scope>NUCLEOTIDE SEQUENCE</scope>
</reference>
<feature type="transmembrane region" description="Helical" evidence="6">
    <location>
        <begin position="220"/>
        <end position="244"/>
    </location>
</feature>
<dbReference type="EMBL" id="UOEP01000212">
    <property type="protein sequence ID" value="VAW24364.1"/>
    <property type="molecule type" value="Genomic_DNA"/>
</dbReference>
<evidence type="ECO:0000256" key="3">
    <source>
        <dbReference type="ARBA" id="ARBA00022692"/>
    </source>
</evidence>
<feature type="transmembrane region" description="Helical" evidence="6">
    <location>
        <begin position="163"/>
        <end position="186"/>
    </location>
</feature>
<dbReference type="AlphaFoldDB" id="A0A3B0UWH1"/>
<feature type="transmembrane region" description="Helical" evidence="6">
    <location>
        <begin position="307"/>
        <end position="324"/>
    </location>
</feature>
<protein>
    <submittedName>
        <fullName evidence="7">Dolichol-P-glucose synthetase</fullName>
    </submittedName>
</protein>
<keyword evidence="4 6" id="KW-1133">Transmembrane helix</keyword>
<dbReference type="PANTHER" id="PTHR39087:SF2">
    <property type="entry name" value="UPF0104 MEMBRANE PROTEIN MJ1595"/>
    <property type="match status" value="1"/>
</dbReference>
<keyword evidence="3 6" id="KW-0812">Transmembrane</keyword>
<comment type="subcellular location">
    <subcellularLocation>
        <location evidence="1">Cell membrane</location>
        <topology evidence="1">Multi-pass membrane protein</topology>
    </subcellularLocation>
</comment>
<evidence type="ECO:0000256" key="1">
    <source>
        <dbReference type="ARBA" id="ARBA00004651"/>
    </source>
</evidence>
<feature type="transmembrane region" description="Helical" evidence="6">
    <location>
        <begin position="6"/>
        <end position="27"/>
    </location>
</feature>